<dbReference type="OrthoDB" id="325706at2759"/>
<keyword evidence="2" id="KW-0812">Transmembrane</keyword>
<evidence type="ECO:0000256" key="1">
    <source>
        <dbReference type="SAM" id="MobiDB-lite"/>
    </source>
</evidence>
<dbReference type="Proteomes" id="UP000187209">
    <property type="component" value="Unassembled WGS sequence"/>
</dbReference>
<evidence type="ECO:0000256" key="2">
    <source>
        <dbReference type="SAM" id="Phobius"/>
    </source>
</evidence>
<reference evidence="3 4" key="1">
    <citation type="submission" date="2016-11" db="EMBL/GenBank/DDBJ databases">
        <title>The macronuclear genome of Stentor coeruleus: a giant cell with tiny introns.</title>
        <authorList>
            <person name="Slabodnick M."/>
            <person name="Ruby J.G."/>
            <person name="Reiff S.B."/>
            <person name="Swart E.C."/>
            <person name="Gosai S."/>
            <person name="Prabakaran S."/>
            <person name="Witkowska E."/>
            <person name="Larue G.E."/>
            <person name="Fisher S."/>
            <person name="Freeman R.M."/>
            <person name="Gunawardena J."/>
            <person name="Chu W."/>
            <person name="Stover N.A."/>
            <person name="Gregory B.D."/>
            <person name="Nowacki M."/>
            <person name="Derisi J."/>
            <person name="Roy S.W."/>
            <person name="Marshall W.F."/>
            <person name="Sood P."/>
        </authorList>
    </citation>
    <scope>NUCLEOTIDE SEQUENCE [LARGE SCALE GENOMIC DNA]</scope>
    <source>
        <strain evidence="3">WM001</strain>
    </source>
</reference>
<feature type="transmembrane region" description="Helical" evidence="2">
    <location>
        <begin position="14"/>
        <end position="40"/>
    </location>
</feature>
<comment type="caution">
    <text evidence="3">The sequence shown here is derived from an EMBL/GenBank/DDBJ whole genome shotgun (WGS) entry which is preliminary data.</text>
</comment>
<dbReference type="EMBL" id="MPUH01000280">
    <property type="protein sequence ID" value="OMJ84087.1"/>
    <property type="molecule type" value="Genomic_DNA"/>
</dbReference>
<evidence type="ECO:0000313" key="4">
    <source>
        <dbReference type="Proteomes" id="UP000187209"/>
    </source>
</evidence>
<feature type="region of interest" description="Disordered" evidence="1">
    <location>
        <begin position="240"/>
        <end position="262"/>
    </location>
</feature>
<accession>A0A1R2C515</accession>
<gene>
    <name evidence="3" type="ORF">SteCoe_14836</name>
</gene>
<sequence length="262" mass="29777">MADIPKILKLDHRAWWIIFIVFYTFLIAVMIGTLSTPIWVELKPDNFNTFKFKGSLIGVVDGLSSIPNLVNPLKNLDLEGKTYEDVAAGACFVRDMLNETTTIEFTWDFYHSWCNMFRRLWFSAGLFIVFEVISLVCIAILIALLSLFIVNRFYFNASFCAGGCLWASHIVAIIGWIVIAKGNFKGECEDLIDGEKPPEICAQNGPRLGLFVLLVLPFIMIPFFVVTCLLRKRLLNDSQEKENQTENKKSEPNNVAEEKEGF</sequence>
<keyword evidence="4" id="KW-1185">Reference proteome</keyword>
<proteinExistence type="predicted"/>
<dbReference type="AlphaFoldDB" id="A0A1R2C515"/>
<name>A0A1R2C515_9CILI</name>
<feature type="transmembrane region" description="Helical" evidence="2">
    <location>
        <begin position="208"/>
        <end position="230"/>
    </location>
</feature>
<evidence type="ECO:0000313" key="3">
    <source>
        <dbReference type="EMBL" id="OMJ84087.1"/>
    </source>
</evidence>
<feature type="transmembrane region" description="Helical" evidence="2">
    <location>
        <begin position="157"/>
        <end position="179"/>
    </location>
</feature>
<organism evidence="3 4">
    <name type="scientific">Stentor coeruleus</name>
    <dbReference type="NCBI Taxonomy" id="5963"/>
    <lineage>
        <taxon>Eukaryota</taxon>
        <taxon>Sar</taxon>
        <taxon>Alveolata</taxon>
        <taxon>Ciliophora</taxon>
        <taxon>Postciliodesmatophora</taxon>
        <taxon>Heterotrichea</taxon>
        <taxon>Heterotrichida</taxon>
        <taxon>Stentoridae</taxon>
        <taxon>Stentor</taxon>
    </lineage>
</organism>
<keyword evidence="2" id="KW-0472">Membrane</keyword>
<protein>
    <submittedName>
        <fullName evidence="3">Uncharacterized protein</fullName>
    </submittedName>
</protein>
<feature type="transmembrane region" description="Helical" evidence="2">
    <location>
        <begin position="120"/>
        <end position="150"/>
    </location>
</feature>
<keyword evidence="2" id="KW-1133">Transmembrane helix</keyword>